<evidence type="ECO:0000256" key="5">
    <source>
        <dbReference type="SAM" id="MobiDB-lite"/>
    </source>
</evidence>
<name>A0A2T5V8T8_9HYPH</name>
<evidence type="ECO:0000313" key="6">
    <source>
        <dbReference type="EMBL" id="PTW60167.1"/>
    </source>
</evidence>
<dbReference type="Proteomes" id="UP000244081">
    <property type="component" value="Unassembled WGS sequence"/>
</dbReference>
<keyword evidence="7" id="KW-1185">Reference proteome</keyword>
<keyword evidence="6" id="KW-0969">Cilium</keyword>
<sequence>MTTTSTSYATTTPNTSTPATSSALEDLTLDYDAFLTLMIQQMKNQDPTDPMDSTEQLSQLATFSQVEQSIQTNSKLDSLLTNLSFSQAGDLIGRTATAANGTTGVITSVEVYSDGTVLGLEDGSGILLGPGVAIS</sequence>
<evidence type="ECO:0000313" key="7">
    <source>
        <dbReference type="Proteomes" id="UP000244081"/>
    </source>
</evidence>
<evidence type="ECO:0000256" key="3">
    <source>
        <dbReference type="ARBA" id="ARBA00022795"/>
    </source>
</evidence>
<dbReference type="InterPro" id="IPR005648">
    <property type="entry name" value="FlgD"/>
</dbReference>
<comment type="function">
    <text evidence="4">Required for flagellar hook formation. May act as a scaffolding protein.</text>
</comment>
<evidence type="ECO:0000256" key="4">
    <source>
        <dbReference type="ARBA" id="ARBA00024746"/>
    </source>
</evidence>
<keyword evidence="3" id="KW-1005">Bacterial flagellum biogenesis</keyword>
<dbReference type="RefSeq" id="WP_107990450.1">
    <property type="nucleotide sequence ID" value="NZ_QAYG01000005.1"/>
</dbReference>
<dbReference type="NCBIfam" id="NF004670">
    <property type="entry name" value="PRK06009.1"/>
    <property type="match status" value="1"/>
</dbReference>
<evidence type="ECO:0000256" key="2">
    <source>
        <dbReference type="ARBA" id="ARBA00016013"/>
    </source>
</evidence>
<dbReference type="Pfam" id="PF03963">
    <property type="entry name" value="FlgD"/>
    <property type="match status" value="1"/>
</dbReference>
<reference evidence="6 7" key="1">
    <citation type="submission" date="2018-04" db="EMBL/GenBank/DDBJ databases">
        <title>Genomic Encyclopedia of Archaeal and Bacterial Type Strains, Phase II (KMG-II): from individual species to whole genera.</title>
        <authorList>
            <person name="Goeker M."/>
        </authorList>
    </citation>
    <scope>NUCLEOTIDE SEQUENCE [LARGE SCALE GENOMIC DNA]</scope>
    <source>
        <strain evidence="6 7">DSM 23382</strain>
    </source>
</reference>
<accession>A0A2T5V8T8</accession>
<evidence type="ECO:0000256" key="1">
    <source>
        <dbReference type="ARBA" id="ARBA00010577"/>
    </source>
</evidence>
<dbReference type="EMBL" id="QAYG01000005">
    <property type="protein sequence ID" value="PTW60167.1"/>
    <property type="molecule type" value="Genomic_DNA"/>
</dbReference>
<keyword evidence="6" id="KW-0282">Flagellum</keyword>
<gene>
    <name evidence="6" type="ORF">C8N35_105170</name>
</gene>
<organism evidence="6 7">
    <name type="scientific">Breoghania corrubedonensis</name>
    <dbReference type="NCBI Taxonomy" id="665038"/>
    <lineage>
        <taxon>Bacteria</taxon>
        <taxon>Pseudomonadati</taxon>
        <taxon>Pseudomonadota</taxon>
        <taxon>Alphaproteobacteria</taxon>
        <taxon>Hyphomicrobiales</taxon>
        <taxon>Stappiaceae</taxon>
        <taxon>Breoghania</taxon>
    </lineage>
</organism>
<protein>
    <recommendedName>
        <fullName evidence="2">Basal-body rod modification protein FlgD</fullName>
    </recommendedName>
</protein>
<proteinExistence type="inferred from homology"/>
<feature type="region of interest" description="Disordered" evidence="5">
    <location>
        <begin position="1"/>
        <end position="21"/>
    </location>
</feature>
<dbReference type="GO" id="GO:0044781">
    <property type="term" value="P:bacterial-type flagellum organization"/>
    <property type="evidence" value="ECO:0007669"/>
    <property type="project" value="UniProtKB-KW"/>
</dbReference>
<keyword evidence="6" id="KW-0966">Cell projection</keyword>
<dbReference type="AlphaFoldDB" id="A0A2T5V8T8"/>
<comment type="caution">
    <text evidence="6">The sequence shown here is derived from an EMBL/GenBank/DDBJ whole genome shotgun (WGS) entry which is preliminary data.</text>
</comment>
<dbReference type="OrthoDB" id="9785233at2"/>
<comment type="similarity">
    <text evidence="1">Belongs to the FlgD family.</text>
</comment>